<dbReference type="SUPFAM" id="SSF48340">
    <property type="entry name" value="Interferon-induced guanylate-binding protein 1 (GBP1), C-terminal domain"/>
    <property type="match status" value="1"/>
</dbReference>
<protein>
    <submittedName>
        <fullName evidence="2">Uncharacterized protein</fullName>
    </submittedName>
</protein>
<evidence type="ECO:0000313" key="5">
    <source>
        <dbReference type="Proteomes" id="UP000284657"/>
    </source>
</evidence>
<evidence type="ECO:0000313" key="3">
    <source>
        <dbReference type="EMBL" id="RLN65887.1"/>
    </source>
</evidence>
<dbReference type="InterPro" id="IPR036543">
    <property type="entry name" value="Guanylate-bd_C_sf"/>
</dbReference>
<feature type="coiled-coil region" evidence="1">
    <location>
        <begin position="713"/>
        <end position="779"/>
    </location>
</feature>
<dbReference type="OrthoDB" id="66244at2759"/>
<dbReference type="AlphaFoldDB" id="A0A3F2RNX3"/>
<evidence type="ECO:0000256" key="1">
    <source>
        <dbReference type="SAM" id="Coils"/>
    </source>
</evidence>
<gene>
    <name evidence="3" type="ORF">BBJ29_005536</name>
    <name evidence="2" type="ORF">BBP00_00005968</name>
</gene>
<evidence type="ECO:0000313" key="2">
    <source>
        <dbReference type="EMBL" id="RLN60460.1"/>
    </source>
</evidence>
<dbReference type="GO" id="GO:0003924">
    <property type="term" value="F:GTPase activity"/>
    <property type="evidence" value="ECO:0007669"/>
    <property type="project" value="InterPro"/>
</dbReference>
<name>A0A3F2RNX3_9STRA</name>
<comment type="caution">
    <text evidence="2">The sequence shown here is derived from an EMBL/GenBank/DDBJ whole genome shotgun (WGS) entry which is preliminary data.</text>
</comment>
<dbReference type="Proteomes" id="UP000277300">
    <property type="component" value="Unassembled WGS sequence"/>
</dbReference>
<keyword evidence="1" id="KW-0175">Coiled coil</keyword>
<organism evidence="2 4">
    <name type="scientific">Phytophthora kernoviae</name>
    <dbReference type="NCBI Taxonomy" id="325452"/>
    <lineage>
        <taxon>Eukaryota</taxon>
        <taxon>Sar</taxon>
        <taxon>Stramenopiles</taxon>
        <taxon>Oomycota</taxon>
        <taxon>Peronosporomycetes</taxon>
        <taxon>Peronosporales</taxon>
        <taxon>Peronosporaceae</taxon>
        <taxon>Phytophthora</taxon>
    </lineage>
</organism>
<dbReference type="GO" id="GO:0005525">
    <property type="term" value="F:GTP binding"/>
    <property type="evidence" value="ECO:0007669"/>
    <property type="project" value="InterPro"/>
</dbReference>
<proteinExistence type="predicted"/>
<dbReference type="Proteomes" id="UP000284657">
    <property type="component" value="Unassembled WGS sequence"/>
</dbReference>
<evidence type="ECO:0000313" key="4">
    <source>
        <dbReference type="Proteomes" id="UP000277300"/>
    </source>
</evidence>
<dbReference type="EMBL" id="MBDO02000188">
    <property type="protein sequence ID" value="RLN60460.1"/>
    <property type="molecule type" value="Genomic_DNA"/>
</dbReference>
<accession>A0A3F2RNX3</accession>
<dbReference type="EMBL" id="MBAD02000565">
    <property type="protein sequence ID" value="RLN65887.1"/>
    <property type="molecule type" value="Genomic_DNA"/>
</dbReference>
<sequence>MGDDELKRAFQQLCGDYEELLDEAAQATQPLDERIGLALFKIDESCAAAELLRQDAQQTQEQLLTELLSNCHELEDIFLRVNLIERFAGRMLQTTRELEKRTENVSRAAGPVFNPSTSVTNLFRSFSMKVREGEVMQTFNAMPSKKTASLANLETHCIFAKKKLPMDASWRNVPLVDAAGALTPEGTRFLEQDLADERLAVVTLLGPPSTRAARCELVANLLTQDNSRPAPDDALALLATIEYVEEDFQVLVLDVNTPEGGAPSSDLDLLTGAVCALSSLVISCYDEIGSTPCLLPALPAFQTLFQTLVRDYATMEVYEILPKMLSIDFSPSRSLAEKLASAEKEGADSAVEALDTLSRFKTKGVFYPRTMARMRFDEFCGSHTAVKRLFGLEMTGEMLGSLLHILSLQALGQDPLDFGTAWDDYVEEKCRVLAEDALNTYVDCVHPSVFEQPPIELDAFTQLHEEIWRLSMDVYHSASKYKSTRHRTVRNKLKTDIRAQYGMELNTLKQKSREYCEELRQTLWTGLIAKAIHAHDGGTFAAILAAIQEFDKQFNEKARGPEKAAVLREFYQHEAIQAFQRLENVVTRQLSESRLEELRLQLEKDFAAKKEALVEHFKQEEVQLRAGMAHDLETMQKMHEAKAARVKIDGSATKRLREELTTLKRQYTEQEEKAIVLEHAQQDSANRNGVLVTKVEELEIAVRREMANRTELVDTLALTIKNAEEKEKALNGKIAELQLELGEKTFRVEGELQDLAQLLRKTNEEKEELQKKLNEFFLKVTALPETLQQHLFCLDNDGQVDFADVLTSYMS</sequence>
<reference evidence="4 5" key="1">
    <citation type="submission" date="2018-07" db="EMBL/GenBank/DDBJ databases">
        <title>Genome sequencing of oomycete isolates from Chile give support for New Zealand origin for Phytophthora kernoviae and make available the first Nothophytophthora sp. genome.</title>
        <authorList>
            <person name="Studholme D.J."/>
            <person name="Sanfuentes E."/>
            <person name="Panda P."/>
            <person name="Hill R."/>
            <person name="Sambles C."/>
            <person name="Grant M."/>
            <person name="Williams N.M."/>
            <person name="Mcdougal R.L."/>
        </authorList>
    </citation>
    <scope>NUCLEOTIDE SEQUENCE [LARGE SCALE GENOMIC DNA]</scope>
    <source>
        <strain evidence="2">Chile6</strain>
        <strain evidence="3">Chile7</strain>
    </source>
</reference>